<evidence type="ECO:0000313" key="5">
    <source>
        <dbReference type="Proteomes" id="UP000006443"/>
    </source>
</evidence>
<organism evidence="4 5">
    <name type="scientific">Dethiobacter alkaliphilus AHT 1</name>
    <dbReference type="NCBI Taxonomy" id="555088"/>
    <lineage>
        <taxon>Bacteria</taxon>
        <taxon>Bacillati</taxon>
        <taxon>Bacillota</taxon>
        <taxon>Dethiobacteria</taxon>
        <taxon>Dethiobacterales</taxon>
        <taxon>Dethiobacteraceae</taxon>
        <taxon>Dethiobacter</taxon>
    </lineage>
</organism>
<name>C0GJP3_DETAL</name>
<dbReference type="EMBL" id="ACJM01000017">
    <property type="protein sequence ID" value="EEG76465.1"/>
    <property type="molecule type" value="Genomic_DNA"/>
</dbReference>
<dbReference type="InterPro" id="IPR001789">
    <property type="entry name" value="Sig_transdc_resp-reg_receiver"/>
</dbReference>
<dbReference type="Pfam" id="PF00072">
    <property type="entry name" value="Response_reg"/>
    <property type="match status" value="1"/>
</dbReference>
<protein>
    <submittedName>
        <fullName evidence="4">Response regulator receiver protein</fullName>
    </submittedName>
</protein>
<dbReference type="STRING" id="555088.DealDRAFT_2702"/>
<dbReference type="PROSITE" id="PS50110">
    <property type="entry name" value="RESPONSE_REGULATORY"/>
    <property type="match status" value="1"/>
</dbReference>
<feature type="modified residue" description="4-aspartylphosphate" evidence="2">
    <location>
        <position position="53"/>
    </location>
</feature>
<comment type="caution">
    <text evidence="4">The sequence shown here is derived from an EMBL/GenBank/DDBJ whole genome shotgun (WGS) entry which is preliminary data.</text>
</comment>
<keyword evidence="1 2" id="KW-0597">Phosphoprotein</keyword>
<keyword evidence="5" id="KW-1185">Reference proteome</keyword>
<feature type="domain" description="Response regulatory" evidence="3">
    <location>
        <begin position="4"/>
        <end position="120"/>
    </location>
</feature>
<dbReference type="Proteomes" id="UP000006443">
    <property type="component" value="Unassembled WGS sequence"/>
</dbReference>
<dbReference type="InterPro" id="IPR011006">
    <property type="entry name" value="CheY-like_superfamily"/>
</dbReference>
<dbReference type="Gene3D" id="3.40.50.2300">
    <property type="match status" value="1"/>
</dbReference>
<evidence type="ECO:0000313" key="4">
    <source>
        <dbReference type="EMBL" id="EEG76465.1"/>
    </source>
</evidence>
<dbReference type="GO" id="GO:0000160">
    <property type="term" value="P:phosphorelay signal transduction system"/>
    <property type="evidence" value="ECO:0007669"/>
    <property type="project" value="InterPro"/>
</dbReference>
<sequence length="122" mass="13569">MSNKILLVEDEKNIVLGVTICLRSEGLEVEVAEDGADALRKIEAEKPALVLLDLVMPKLNGLDALQIMKEKEEMKDIPVIVLSARAQEEDIQRAMDLGANDYMAKPFRPDELLAVIDRVLGR</sequence>
<dbReference type="eggNOG" id="COG0745">
    <property type="taxonomic scope" value="Bacteria"/>
</dbReference>
<accession>C0GJP3</accession>
<dbReference type="SMART" id="SM00448">
    <property type="entry name" value="REC"/>
    <property type="match status" value="1"/>
</dbReference>
<dbReference type="SUPFAM" id="SSF52172">
    <property type="entry name" value="CheY-like"/>
    <property type="match status" value="1"/>
</dbReference>
<evidence type="ECO:0000256" key="2">
    <source>
        <dbReference type="PROSITE-ProRule" id="PRU00169"/>
    </source>
</evidence>
<dbReference type="InterPro" id="IPR050595">
    <property type="entry name" value="Bact_response_regulator"/>
</dbReference>
<dbReference type="RefSeq" id="WP_008518372.1">
    <property type="nucleotide sequence ID" value="NZ_ACJM01000017.1"/>
</dbReference>
<dbReference type="OrthoDB" id="9790669at2"/>
<dbReference type="PANTHER" id="PTHR44591">
    <property type="entry name" value="STRESS RESPONSE REGULATOR PROTEIN 1"/>
    <property type="match status" value="1"/>
</dbReference>
<evidence type="ECO:0000256" key="1">
    <source>
        <dbReference type="ARBA" id="ARBA00022553"/>
    </source>
</evidence>
<proteinExistence type="predicted"/>
<evidence type="ECO:0000259" key="3">
    <source>
        <dbReference type="PROSITE" id="PS50110"/>
    </source>
</evidence>
<dbReference type="PANTHER" id="PTHR44591:SF23">
    <property type="entry name" value="CHEY SUBFAMILY"/>
    <property type="match status" value="1"/>
</dbReference>
<dbReference type="AlphaFoldDB" id="C0GJP3"/>
<gene>
    <name evidence="4" type="ORF">DealDRAFT_2702</name>
</gene>
<reference evidence="4 5" key="1">
    <citation type="submission" date="2009-02" db="EMBL/GenBank/DDBJ databases">
        <title>Sequencing of the draft genome and assembly of Dethiobacter alkaliphilus AHT 1.</title>
        <authorList>
            <consortium name="US DOE Joint Genome Institute (JGI-PGF)"/>
            <person name="Lucas S."/>
            <person name="Copeland A."/>
            <person name="Lapidus A."/>
            <person name="Glavina del Rio T."/>
            <person name="Dalin E."/>
            <person name="Tice H."/>
            <person name="Bruce D."/>
            <person name="Goodwin L."/>
            <person name="Pitluck S."/>
            <person name="Larimer F."/>
            <person name="Land M.L."/>
            <person name="Hauser L."/>
            <person name="Muyzer G."/>
        </authorList>
    </citation>
    <scope>NUCLEOTIDE SEQUENCE [LARGE SCALE GENOMIC DNA]</scope>
    <source>
        <strain evidence="4 5">AHT 1</strain>
    </source>
</reference>